<dbReference type="GO" id="GO:0071555">
    <property type="term" value="P:cell wall organization"/>
    <property type="evidence" value="ECO:0007669"/>
    <property type="project" value="UniProtKB-KW"/>
</dbReference>
<dbReference type="EMBL" id="FOAG01000007">
    <property type="protein sequence ID" value="SEL72478.1"/>
    <property type="molecule type" value="Genomic_DNA"/>
</dbReference>
<dbReference type="PANTHER" id="PTHR30627">
    <property type="entry name" value="PEPTIDOGLYCAN D,D-TRANSPEPTIDASE"/>
    <property type="match status" value="1"/>
</dbReference>
<gene>
    <name evidence="17" type="ORF">SAMN05443999_107146</name>
</gene>
<keyword evidence="3" id="KW-1003">Cell membrane</keyword>
<dbReference type="GO" id="GO:0009252">
    <property type="term" value="P:peptidoglycan biosynthetic process"/>
    <property type="evidence" value="ECO:0007669"/>
    <property type="project" value="UniProtKB-KW"/>
</dbReference>
<dbReference type="RefSeq" id="WP_093037172.1">
    <property type="nucleotide sequence ID" value="NZ_FOAG01000007.1"/>
</dbReference>
<dbReference type="SUPFAM" id="SSF56519">
    <property type="entry name" value="Penicillin binding protein dimerisation domain"/>
    <property type="match status" value="1"/>
</dbReference>
<dbReference type="InterPro" id="IPR005311">
    <property type="entry name" value="PBP_dimer"/>
</dbReference>
<evidence type="ECO:0000256" key="9">
    <source>
        <dbReference type="ARBA" id="ARBA00022960"/>
    </source>
</evidence>
<dbReference type="GO" id="GO:0006508">
    <property type="term" value="P:proteolysis"/>
    <property type="evidence" value="ECO:0007669"/>
    <property type="project" value="UniProtKB-KW"/>
</dbReference>
<dbReference type="AlphaFoldDB" id="A0A1H7SJ52"/>
<dbReference type="NCBIfam" id="TIGR03423">
    <property type="entry name" value="pbp2_mrdA"/>
    <property type="match status" value="1"/>
</dbReference>
<keyword evidence="7 14" id="KW-0812">Transmembrane</keyword>
<evidence type="ECO:0000256" key="5">
    <source>
        <dbReference type="ARBA" id="ARBA00022645"/>
    </source>
</evidence>
<keyword evidence="18" id="KW-1185">Reference proteome</keyword>
<evidence type="ECO:0000256" key="14">
    <source>
        <dbReference type="SAM" id="Phobius"/>
    </source>
</evidence>
<dbReference type="InterPro" id="IPR001460">
    <property type="entry name" value="PCN-bd_Tpept"/>
</dbReference>
<evidence type="ECO:0000256" key="2">
    <source>
        <dbReference type="ARBA" id="ARBA00004236"/>
    </source>
</evidence>
<dbReference type="InterPro" id="IPR012338">
    <property type="entry name" value="Beta-lactam/transpept-like"/>
</dbReference>
<dbReference type="GO" id="GO:0008658">
    <property type="term" value="F:penicillin binding"/>
    <property type="evidence" value="ECO:0007669"/>
    <property type="project" value="InterPro"/>
</dbReference>
<dbReference type="Gene3D" id="3.30.1390.30">
    <property type="entry name" value="Penicillin-binding protein 2a, domain 3"/>
    <property type="match status" value="1"/>
</dbReference>
<keyword evidence="13" id="KW-0961">Cell wall biogenesis/degradation</keyword>
<keyword evidence="8" id="KW-0378">Hydrolase</keyword>
<dbReference type="PANTHER" id="PTHR30627:SF2">
    <property type="entry name" value="PEPTIDOGLYCAN D,D-TRANSPEPTIDASE MRDA"/>
    <property type="match status" value="1"/>
</dbReference>
<dbReference type="GO" id="GO:0008360">
    <property type="term" value="P:regulation of cell shape"/>
    <property type="evidence" value="ECO:0007669"/>
    <property type="project" value="UniProtKB-KW"/>
</dbReference>
<evidence type="ECO:0000256" key="8">
    <source>
        <dbReference type="ARBA" id="ARBA00022801"/>
    </source>
</evidence>
<dbReference type="Gene3D" id="3.90.1310.10">
    <property type="entry name" value="Penicillin-binding protein 2a (Domain 2)"/>
    <property type="match status" value="1"/>
</dbReference>
<dbReference type="Pfam" id="PF00905">
    <property type="entry name" value="Transpeptidase"/>
    <property type="match status" value="1"/>
</dbReference>
<dbReference type="InterPro" id="IPR017790">
    <property type="entry name" value="Penicillin-binding_protein_2"/>
</dbReference>
<sequence length="652" mass="71341">MFVRRTERDLAKLSRTTTRRALLMGGAMTTVVGALGQRAWQFGVRDAEQYYLLAEENRISLRLVRPDRGRIHDRSGKIVADNQQAYRIGLMREEVEDVEDVLAKLRRLLGLDDETVLRLRDKIGRASGFAPVTVKDRVSWEELSVVAVNSPVLPGIHLEAVLSRVYPFGPDFAHQVGYVGPVTENELENGEDGDEALLRLPDLEVGKIGIERVHERALRGLPGVRRVEVSASGRTMRELALDPSTPGPDLQITLDHHLQNFMRVRLEGQSAAAIVMDVTNGDLLGCTSAPSFDPNLFVRGISSRDYGALRDNQFRPLSDKTVQGAYPPGSTVKMSNALAALESGAMDPNETVTCNGYVEISGRRFHCWKRGGHGRVDMVRGLRESCDVYFYEIAQRIGIDGIFAMNDRLGLGQKYDLPLSGMAHGNNPSSAWKQERYGQDWLIGDTINASIGQGFTLASPIQLATMVARLASGRAVLPRLVRPFGGPSRDEPVRASLGLSDEALAIVRRGMFEVSNHQRGTAYRSRIADTAKAMAGKTGSSQVFSITAAERAAGVRSQDDLPWNRRDHALFVAFAPFDAPQYAVAVVVEHGGGGSTAAAPIARDIMLFAQHGGLPPEDVYPAEQRARISEYLAVISDQILPPDLSSTVVSRI</sequence>
<evidence type="ECO:0000256" key="13">
    <source>
        <dbReference type="ARBA" id="ARBA00023316"/>
    </source>
</evidence>
<evidence type="ECO:0000259" key="15">
    <source>
        <dbReference type="Pfam" id="PF00905"/>
    </source>
</evidence>
<evidence type="ECO:0000256" key="6">
    <source>
        <dbReference type="ARBA" id="ARBA00022670"/>
    </source>
</evidence>
<dbReference type="OrthoDB" id="9766847at2"/>
<reference evidence="17 18" key="1">
    <citation type="submission" date="2016-10" db="EMBL/GenBank/DDBJ databases">
        <authorList>
            <person name="de Groot N.N."/>
        </authorList>
    </citation>
    <scope>NUCLEOTIDE SEQUENCE [LARGE SCALE GENOMIC DNA]</scope>
    <source>
        <strain evidence="17 18">DSM 100674</strain>
    </source>
</reference>
<evidence type="ECO:0000256" key="1">
    <source>
        <dbReference type="ARBA" id="ARBA00004167"/>
    </source>
</evidence>
<evidence type="ECO:0000256" key="11">
    <source>
        <dbReference type="ARBA" id="ARBA00022989"/>
    </source>
</evidence>
<dbReference type="InterPro" id="IPR050515">
    <property type="entry name" value="Beta-lactam/transpept"/>
</dbReference>
<dbReference type="InterPro" id="IPR036138">
    <property type="entry name" value="PBP_dimer_sf"/>
</dbReference>
<feature type="domain" description="Penicillin-binding protein transpeptidase" evidence="15">
    <location>
        <begin position="272"/>
        <end position="606"/>
    </location>
</feature>
<name>A0A1H7SJ52_9RHOB</name>
<keyword evidence="9" id="KW-0133">Cell shape</keyword>
<evidence type="ECO:0000313" key="18">
    <source>
        <dbReference type="Proteomes" id="UP000199582"/>
    </source>
</evidence>
<keyword evidence="4" id="KW-0997">Cell inner membrane</keyword>
<keyword evidence="11 14" id="KW-1133">Transmembrane helix</keyword>
<evidence type="ECO:0000256" key="10">
    <source>
        <dbReference type="ARBA" id="ARBA00022984"/>
    </source>
</evidence>
<evidence type="ECO:0000313" key="17">
    <source>
        <dbReference type="EMBL" id="SEL72478.1"/>
    </source>
</evidence>
<accession>A0A1H7SJ52</accession>
<dbReference type="STRING" id="1287727.SAMN05443999_107146"/>
<dbReference type="GO" id="GO:0005886">
    <property type="term" value="C:plasma membrane"/>
    <property type="evidence" value="ECO:0007669"/>
    <property type="project" value="UniProtKB-SubCell"/>
</dbReference>
<feature type="domain" description="Penicillin-binding protein dimerisation" evidence="16">
    <location>
        <begin position="65"/>
        <end position="238"/>
    </location>
</feature>
<evidence type="ECO:0000256" key="12">
    <source>
        <dbReference type="ARBA" id="ARBA00023136"/>
    </source>
</evidence>
<comment type="subcellular location">
    <subcellularLocation>
        <location evidence="2">Cell membrane</location>
    </subcellularLocation>
    <subcellularLocation>
        <location evidence="1">Membrane</location>
        <topology evidence="1">Single-pass membrane protein</topology>
    </subcellularLocation>
</comment>
<evidence type="ECO:0000256" key="3">
    <source>
        <dbReference type="ARBA" id="ARBA00022475"/>
    </source>
</evidence>
<keyword evidence="6" id="KW-0645">Protease</keyword>
<dbReference type="SUPFAM" id="SSF56601">
    <property type="entry name" value="beta-lactamase/transpeptidase-like"/>
    <property type="match status" value="1"/>
</dbReference>
<dbReference type="Pfam" id="PF03717">
    <property type="entry name" value="PBP_dimer"/>
    <property type="match status" value="1"/>
</dbReference>
<keyword evidence="17" id="KW-0808">Transferase</keyword>
<dbReference type="GO" id="GO:0009002">
    <property type="term" value="F:serine-type D-Ala-D-Ala carboxypeptidase activity"/>
    <property type="evidence" value="ECO:0007669"/>
    <property type="project" value="InterPro"/>
</dbReference>
<dbReference type="GO" id="GO:0016740">
    <property type="term" value="F:transferase activity"/>
    <property type="evidence" value="ECO:0007669"/>
    <property type="project" value="UniProtKB-KW"/>
</dbReference>
<evidence type="ECO:0000259" key="16">
    <source>
        <dbReference type="Pfam" id="PF03717"/>
    </source>
</evidence>
<organism evidence="17 18">
    <name type="scientific">Roseovarius azorensis</name>
    <dbReference type="NCBI Taxonomy" id="1287727"/>
    <lineage>
        <taxon>Bacteria</taxon>
        <taxon>Pseudomonadati</taxon>
        <taxon>Pseudomonadota</taxon>
        <taxon>Alphaproteobacteria</taxon>
        <taxon>Rhodobacterales</taxon>
        <taxon>Roseobacteraceae</taxon>
        <taxon>Roseovarius</taxon>
    </lineage>
</organism>
<proteinExistence type="predicted"/>
<evidence type="ECO:0000256" key="7">
    <source>
        <dbReference type="ARBA" id="ARBA00022692"/>
    </source>
</evidence>
<dbReference type="GO" id="GO:0071972">
    <property type="term" value="F:peptidoglycan L,D-transpeptidase activity"/>
    <property type="evidence" value="ECO:0007669"/>
    <property type="project" value="TreeGrafter"/>
</dbReference>
<dbReference type="Proteomes" id="UP000199582">
    <property type="component" value="Unassembled WGS sequence"/>
</dbReference>
<feature type="transmembrane region" description="Helical" evidence="14">
    <location>
        <begin position="21"/>
        <end position="40"/>
    </location>
</feature>
<keyword evidence="12 14" id="KW-0472">Membrane</keyword>
<keyword evidence="10" id="KW-0573">Peptidoglycan synthesis</keyword>
<protein>
    <submittedName>
        <fullName evidence="17">Peptidoglycan glycosyltransferase</fullName>
    </submittedName>
</protein>
<evidence type="ECO:0000256" key="4">
    <source>
        <dbReference type="ARBA" id="ARBA00022519"/>
    </source>
</evidence>
<dbReference type="Gene3D" id="3.40.710.10">
    <property type="entry name" value="DD-peptidase/beta-lactamase superfamily"/>
    <property type="match status" value="1"/>
</dbReference>
<keyword evidence="5" id="KW-0121">Carboxypeptidase</keyword>